<reference evidence="2 3" key="1">
    <citation type="submission" date="2019-08" db="EMBL/GenBank/DDBJ databases">
        <title>Arthrobacter sp. nov., isolated from plateau pika and Tibetan wild ass.</title>
        <authorList>
            <person name="Ge Y."/>
        </authorList>
    </citation>
    <scope>NUCLEOTIDE SEQUENCE [LARGE SCALE GENOMIC DNA]</scope>
    <source>
        <strain evidence="2 3">785</strain>
    </source>
</reference>
<feature type="domain" description="ATPase AAA-type core" evidence="1">
    <location>
        <begin position="333"/>
        <end position="404"/>
    </location>
</feature>
<name>A0A5N6MTA6_9MICC</name>
<dbReference type="GO" id="GO:0016887">
    <property type="term" value="F:ATP hydrolysis activity"/>
    <property type="evidence" value="ECO:0007669"/>
    <property type="project" value="InterPro"/>
</dbReference>
<evidence type="ECO:0000313" key="3">
    <source>
        <dbReference type="Proteomes" id="UP000326852"/>
    </source>
</evidence>
<keyword evidence="3" id="KW-1185">Reference proteome</keyword>
<organism evidence="2 3">
    <name type="scientific">Arthrobacter yangruifuii</name>
    <dbReference type="NCBI Taxonomy" id="2606616"/>
    <lineage>
        <taxon>Bacteria</taxon>
        <taxon>Bacillati</taxon>
        <taxon>Actinomycetota</taxon>
        <taxon>Actinomycetes</taxon>
        <taxon>Micrococcales</taxon>
        <taxon>Micrococcaceae</taxon>
        <taxon>Arthrobacter</taxon>
    </lineage>
</organism>
<dbReference type="AlphaFoldDB" id="A0A5N6MTA6"/>
<dbReference type="SUPFAM" id="SSF52540">
    <property type="entry name" value="P-loop containing nucleoside triphosphate hydrolases"/>
    <property type="match status" value="1"/>
</dbReference>
<dbReference type="GO" id="GO:0005524">
    <property type="term" value="F:ATP binding"/>
    <property type="evidence" value="ECO:0007669"/>
    <property type="project" value="InterPro"/>
</dbReference>
<dbReference type="Proteomes" id="UP000326852">
    <property type="component" value="Unassembled WGS sequence"/>
</dbReference>
<gene>
    <name evidence="2" type="ORF">GD627_02270</name>
</gene>
<sequence length="474" mass="51672">MATNKAVRARVRKSKTRRPPIASHYEDFNSGDLFFSVSGFKAIGVETTLRIAPLTIISGTNSAGKSSFMQPFLIMKQTLDSSFDPGALLLFGPNAKFTDASQTLTKGKSKLSQVSKFQVSMRAGDVYRQVTYSDTAGGYIIEEDVAGVGEQSIRMTETGEGLISADVEDFLSDYGESMMSHFAKGDFFGDGGGPTTLSFPVQRQRSFLDVNLQFNREGKRPISFGADDFLSTYTRSWIRLLQGIIHVPGLRGNPEREYPRSAVGDTYPGTLDTYVASIVLEWAVKDETKLKLLAGELARLGLTWKVHARRKNDAAVELLVGRMPQAQQGGSQDMVSVADVGFGVSQTLPVVVALLAAAPGQIVYLEQPEIHLHPRAQVQLAKTLVRASKRGVKVIAETHSSLLIRAIQTEIASGEIAATDVSLNWFSRDEQTGFSKVDVADLDSKGRFGDWPLDFDEIAQDADLAYISAIRGTV</sequence>
<dbReference type="PANTHER" id="PTHR43581:SF2">
    <property type="entry name" value="EXCINUCLEASE ATPASE SUBUNIT"/>
    <property type="match status" value="1"/>
</dbReference>
<protein>
    <submittedName>
        <fullName evidence="2">DUF3696 domain-containing protein</fullName>
    </submittedName>
</protein>
<dbReference type="PANTHER" id="PTHR43581">
    <property type="entry name" value="ATP/GTP PHOSPHATASE"/>
    <property type="match status" value="1"/>
</dbReference>
<dbReference type="Pfam" id="PF13304">
    <property type="entry name" value="AAA_21"/>
    <property type="match status" value="1"/>
</dbReference>
<evidence type="ECO:0000259" key="1">
    <source>
        <dbReference type="Pfam" id="PF13304"/>
    </source>
</evidence>
<accession>A0A5N6MTA6</accession>
<dbReference type="InterPro" id="IPR014592">
    <property type="entry name" value="P-loop_UCP034888"/>
</dbReference>
<dbReference type="InterPro" id="IPR027417">
    <property type="entry name" value="P-loop_NTPase"/>
</dbReference>
<dbReference type="PIRSF" id="PIRSF034888">
    <property type="entry name" value="P-loop_UCP034888"/>
    <property type="match status" value="1"/>
</dbReference>
<dbReference type="InterPro" id="IPR051396">
    <property type="entry name" value="Bact_Antivir_Def_Nuclease"/>
</dbReference>
<evidence type="ECO:0000313" key="2">
    <source>
        <dbReference type="EMBL" id="KAD4059930.1"/>
    </source>
</evidence>
<dbReference type="EMBL" id="VTFX01000001">
    <property type="protein sequence ID" value="KAD4059930.1"/>
    <property type="molecule type" value="Genomic_DNA"/>
</dbReference>
<dbReference type="InterPro" id="IPR003959">
    <property type="entry name" value="ATPase_AAA_core"/>
</dbReference>
<proteinExistence type="predicted"/>
<dbReference type="RefSeq" id="WP_152271183.1">
    <property type="nucleotide sequence ID" value="NZ_VTFX01000001.1"/>
</dbReference>
<comment type="caution">
    <text evidence="2">The sequence shown here is derived from an EMBL/GenBank/DDBJ whole genome shotgun (WGS) entry which is preliminary data.</text>
</comment>